<dbReference type="FunFam" id="2.60.40.10:FF:000049">
    <property type="entry name" value="Leukocyte immunoglobulin-like receptor subfamily B member 1"/>
    <property type="match status" value="1"/>
</dbReference>
<sequence length="257" mass="29274">MEPKGQQMLDTDVRIYCQGPEDDLNYSLYKSTDLIASQRTKPNSSLAEFSILEVRLEHIGNYSCCYQLKNKPFMYSKLSDPLQLQVRDPNLTKPSIQIINAEQDVPEATVSIQCKATETDLIFALLKSGEQIDCKAAEPGEKAVNFSHHWMKLEEVEVMVLEEEEEKEEEELSLDINCSNYFTHDKKVLSRKRGRGSVATESNVPAKMQYLNYPMEETPAEVSYATINHNSLKTTLYYTAESCVYANVSKESTKENQ</sequence>
<gene>
    <name evidence="4" type="ORF">L345_04181</name>
</gene>
<evidence type="ECO:0000256" key="2">
    <source>
        <dbReference type="ARBA" id="ARBA00023157"/>
    </source>
</evidence>
<proteinExistence type="predicted"/>
<dbReference type="PANTHER" id="PTHR11738">
    <property type="entry name" value="MHC CLASS I NK CELL RECEPTOR"/>
    <property type="match status" value="1"/>
</dbReference>
<dbReference type="EMBL" id="AZIM01000638">
    <property type="protein sequence ID" value="ETE70012.1"/>
    <property type="molecule type" value="Genomic_DNA"/>
</dbReference>
<accession>V8P815</accession>
<dbReference type="Pfam" id="PF13895">
    <property type="entry name" value="Ig_2"/>
    <property type="match status" value="1"/>
</dbReference>
<keyword evidence="5" id="KW-1185">Reference proteome</keyword>
<dbReference type="GO" id="GO:0002764">
    <property type="term" value="P:immune response-regulating signaling pathway"/>
    <property type="evidence" value="ECO:0007669"/>
    <property type="project" value="TreeGrafter"/>
</dbReference>
<dbReference type="Proteomes" id="UP000018936">
    <property type="component" value="Unassembled WGS sequence"/>
</dbReference>
<keyword evidence="1" id="KW-0732">Signal</keyword>
<dbReference type="AlphaFoldDB" id="V8P815"/>
<dbReference type="InterPro" id="IPR050412">
    <property type="entry name" value="Ig-like_Receptors_ImmuneReg"/>
</dbReference>
<reference evidence="4 5" key="1">
    <citation type="journal article" date="2013" name="Proc. Natl. Acad. Sci. U.S.A.">
        <title>The king cobra genome reveals dynamic gene evolution and adaptation in the snake venom system.</title>
        <authorList>
            <person name="Vonk F.J."/>
            <person name="Casewell N.R."/>
            <person name="Henkel C.V."/>
            <person name="Heimberg A.M."/>
            <person name="Jansen H.J."/>
            <person name="McCleary R.J."/>
            <person name="Kerkkamp H.M."/>
            <person name="Vos R.A."/>
            <person name="Guerreiro I."/>
            <person name="Calvete J.J."/>
            <person name="Wuster W."/>
            <person name="Woods A.E."/>
            <person name="Logan J.M."/>
            <person name="Harrison R.A."/>
            <person name="Castoe T.A."/>
            <person name="de Koning A.P."/>
            <person name="Pollock D.D."/>
            <person name="Yandell M."/>
            <person name="Calderon D."/>
            <person name="Renjifo C."/>
            <person name="Currier R.B."/>
            <person name="Salgado D."/>
            <person name="Pla D."/>
            <person name="Sanz L."/>
            <person name="Hyder A.S."/>
            <person name="Ribeiro J.M."/>
            <person name="Arntzen J.W."/>
            <person name="van den Thillart G.E."/>
            <person name="Boetzer M."/>
            <person name="Pirovano W."/>
            <person name="Dirks R.P."/>
            <person name="Spaink H.P."/>
            <person name="Duboule D."/>
            <person name="McGlinn E."/>
            <person name="Kini R.M."/>
            <person name="Richardson M.K."/>
        </authorList>
    </citation>
    <scope>NUCLEOTIDE SEQUENCE</scope>
    <source>
        <tissue evidence="4">Blood</tissue>
    </source>
</reference>
<dbReference type="OrthoDB" id="9808644at2759"/>
<evidence type="ECO:0008006" key="6">
    <source>
        <dbReference type="Google" id="ProtNLM"/>
    </source>
</evidence>
<evidence type="ECO:0000256" key="3">
    <source>
        <dbReference type="ARBA" id="ARBA00023319"/>
    </source>
</evidence>
<evidence type="ECO:0000313" key="4">
    <source>
        <dbReference type="EMBL" id="ETE70012.1"/>
    </source>
</evidence>
<evidence type="ECO:0000256" key="1">
    <source>
        <dbReference type="ARBA" id="ARBA00022729"/>
    </source>
</evidence>
<name>V8P815_OPHHA</name>
<dbReference type="PANTHER" id="PTHR11738:SF186">
    <property type="entry name" value="OSTEOCLAST-ASSOCIATED IMMUNOGLOBULIN-LIKE RECEPTOR"/>
    <property type="match status" value="1"/>
</dbReference>
<protein>
    <recommendedName>
        <fullName evidence="6">Ig-like domain-containing protein</fullName>
    </recommendedName>
</protein>
<dbReference type="SUPFAM" id="SSF48726">
    <property type="entry name" value="Immunoglobulin"/>
    <property type="match status" value="1"/>
</dbReference>
<comment type="caution">
    <text evidence="4">The sequence shown here is derived from an EMBL/GenBank/DDBJ whole genome shotgun (WGS) entry which is preliminary data.</text>
</comment>
<dbReference type="InterPro" id="IPR013783">
    <property type="entry name" value="Ig-like_fold"/>
</dbReference>
<organism evidence="4 5">
    <name type="scientific">Ophiophagus hannah</name>
    <name type="common">King cobra</name>
    <name type="synonym">Naja hannah</name>
    <dbReference type="NCBI Taxonomy" id="8665"/>
    <lineage>
        <taxon>Eukaryota</taxon>
        <taxon>Metazoa</taxon>
        <taxon>Chordata</taxon>
        <taxon>Craniata</taxon>
        <taxon>Vertebrata</taxon>
        <taxon>Euteleostomi</taxon>
        <taxon>Lepidosauria</taxon>
        <taxon>Squamata</taxon>
        <taxon>Bifurcata</taxon>
        <taxon>Unidentata</taxon>
        <taxon>Episquamata</taxon>
        <taxon>Toxicofera</taxon>
        <taxon>Serpentes</taxon>
        <taxon>Colubroidea</taxon>
        <taxon>Elapidae</taxon>
        <taxon>Elapinae</taxon>
        <taxon>Ophiophagus</taxon>
    </lineage>
</organism>
<evidence type="ECO:0000313" key="5">
    <source>
        <dbReference type="Proteomes" id="UP000018936"/>
    </source>
</evidence>
<keyword evidence="3" id="KW-0393">Immunoglobulin domain</keyword>
<keyword evidence="2" id="KW-1015">Disulfide bond</keyword>
<dbReference type="Gene3D" id="2.60.40.10">
    <property type="entry name" value="Immunoglobulins"/>
    <property type="match status" value="1"/>
</dbReference>
<dbReference type="InterPro" id="IPR036179">
    <property type="entry name" value="Ig-like_dom_sf"/>
</dbReference>